<dbReference type="GO" id="GO:0005524">
    <property type="term" value="F:ATP binding"/>
    <property type="evidence" value="ECO:0007669"/>
    <property type="project" value="InterPro"/>
</dbReference>
<name>A0A1E1MWG8_RHYSE</name>
<keyword evidence="2" id="KW-0067">ATP-binding</keyword>
<organism evidence="4 5">
    <name type="scientific">Rhynchosporium secalis</name>
    <name type="common">Barley scald fungus</name>
    <dbReference type="NCBI Taxonomy" id="38038"/>
    <lineage>
        <taxon>Eukaryota</taxon>
        <taxon>Fungi</taxon>
        <taxon>Dikarya</taxon>
        <taxon>Ascomycota</taxon>
        <taxon>Pezizomycotina</taxon>
        <taxon>Leotiomycetes</taxon>
        <taxon>Helotiales</taxon>
        <taxon>Ploettnerulaceae</taxon>
        <taxon>Rhynchosporium</taxon>
    </lineage>
</organism>
<dbReference type="PANTHER" id="PTHR10799">
    <property type="entry name" value="SNF2/RAD54 HELICASE FAMILY"/>
    <property type="match status" value="1"/>
</dbReference>
<dbReference type="InterPro" id="IPR014001">
    <property type="entry name" value="Helicase_ATP-bd"/>
</dbReference>
<dbReference type="InterPro" id="IPR000330">
    <property type="entry name" value="SNF2_N"/>
</dbReference>
<dbReference type="EMBL" id="FJVC01000769">
    <property type="protein sequence ID" value="CZT53431.1"/>
    <property type="molecule type" value="Genomic_DNA"/>
</dbReference>
<evidence type="ECO:0000256" key="1">
    <source>
        <dbReference type="ARBA" id="ARBA00022741"/>
    </source>
</evidence>
<dbReference type="Pfam" id="PF00176">
    <property type="entry name" value="SNF2-rel_dom"/>
    <property type="match status" value="1"/>
</dbReference>
<dbReference type="SMART" id="SM00487">
    <property type="entry name" value="DEXDc"/>
    <property type="match status" value="1"/>
</dbReference>
<keyword evidence="5" id="KW-1185">Reference proteome</keyword>
<sequence>MHLFPHQVIGTDWMLTMLKSHLHSCILADDMGLGKTFQALACMRVIWNFIAAQEDDNASDEDRDTHEWESGLALVICPLGGMAQWATDIRAFLPKVNIVMYNTEHKESLTHVSLESFQRETIVISTAEIMNRRHGAKARKTWAKDQGRTGIAVDESKCPINLNKGFVYTIFDEAHTLKTPTSLQWQTLKNLRGKYRILLTGTPISNRVEDLEGVSGLMESDTIWEDLGETPGACNPFSFSDGDKRALLQTTQTAMEIMAKEKDETSQSDMINSFYKRVMLKRTYFTVIDGKTIGDTIPAHRTTIVHLKVQDALQVEHLQRWKSHAVRLFKKSRVVPKGMIMMADQARQLSHLATYLGWDGFVAPGGDADKYRKGGRDLHDLIVDIHKQVGTAVMGFDPTTMDKKDPDFKKDLLFAIAKKSPKLRYISWLAADIVFQKKTKAVAWVDYPWAQLLIELFLQFAGVTVESLSSG</sequence>
<evidence type="ECO:0000256" key="2">
    <source>
        <dbReference type="ARBA" id="ARBA00022840"/>
    </source>
</evidence>
<dbReference type="Proteomes" id="UP000177625">
    <property type="component" value="Unassembled WGS sequence"/>
</dbReference>
<gene>
    <name evidence="4" type="ORF">RSE6_14995</name>
</gene>
<evidence type="ECO:0000259" key="3">
    <source>
        <dbReference type="PROSITE" id="PS51192"/>
    </source>
</evidence>
<dbReference type="AlphaFoldDB" id="A0A1E1MWG8"/>
<evidence type="ECO:0000313" key="4">
    <source>
        <dbReference type="EMBL" id="CZT53431.1"/>
    </source>
</evidence>
<dbReference type="SUPFAM" id="SSF52540">
    <property type="entry name" value="P-loop containing nucleoside triphosphate hydrolases"/>
    <property type="match status" value="1"/>
</dbReference>
<dbReference type="PROSITE" id="PS51192">
    <property type="entry name" value="HELICASE_ATP_BIND_1"/>
    <property type="match status" value="1"/>
</dbReference>
<keyword evidence="1" id="KW-0547">Nucleotide-binding</keyword>
<evidence type="ECO:0000313" key="5">
    <source>
        <dbReference type="Proteomes" id="UP000177625"/>
    </source>
</evidence>
<proteinExistence type="predicted"/>
<feature type="domain" description="Helicase ATP-binding" evidence="3">
    <location>
        <begin position="16"/>
        <end position="221"/>
    </location>
</feature>
<protein>
    <recommendedName>
        <fullName evidence="3">Helicase ATP-binding domain-containing protein</fullName>
    </recommendedName>
</protein>
<dbReference type="InterPro" id="IPR027417">
    <property type="entry name" value="P-loop_NTPase"/>
</dbReference>
<reference evidence="5" key="1">
    <citation type="submission" date="2016-03" db="EMBL/GenBank/DDBJ databases">
        <authorList>
            <person name="Guldener U."/>
        </authorList>
    </citation>
    <scope>NUCLEOTIDE SEQUENCE [LARGE SCALE GENOMIC DNA]</scope>
</reference>
<accession>A0A1E1MWG8</accession>
<dbReference type="InterPro" id="IPR038718">
    <property type="entry name" value="SNF2-like_sf"/>
</dbReference>
<dbReference type="Gene3D" id="3.40.50.10810">
    <property type="entry name" value="Tandem AAA-ATPase domain"/>
    <property type="match status" value="1"/>
</dbReference>